<accession>A0A8H3TY54</accession>
<dbReference type="Pfam" id="PF00069">
    <property type="entry name" value="Pkinase"/>
    <property type="match status" value="1"/>
</dbReference>
<evidence type="ECO:0000313" key="10">
    <source>
        <dbReference type="Proteomes" id="UP000620104"/>
    </source>
</evidence>
<dbReference type="CDD" id="cd14134">
    <property type="entry name" value="PKc_CLK"/>
    <property type="match status" value="1"/>
</dbReference>
<feature type="compositionally biased region" description="Polar residues" evidence="7">
    <location>
        <begin position="235"/>
        <end position="262"/>
    </location>
</feature>
<gene>
    <name evidence="9" type="ORF">NliqN6_5385</name>
</gene>
<keyword evidence="1" id="KW-0723">Serine/threonine-protein kinase</keyword>
<feature type="region of interest" description="Disordered" evidence="7">
    <location>
        <begin position="501"/>
        <end position="566"/>
    </location>
</feature>
<feature type="compositionally biased region" description="Polar residues" evidence="7">
    <location>
        <begin position="1166"/>
        <end position="1180"/>
    </location>
</feature>
<feature type="region of interest" description="Disordered" evidence="7">
    <location>
        <begin position="372"/>
        <end position="399"/>
    </location>
</feature>
<feature type="compositionally biased region" description="Low complexity" evidence="7">
    <location>
        <begin position="519"/>
        <end position="566"/>
    </location>
</feature>
<dbReference type="GO" id="GO:0005524">
    <property type="term" value="F:ATP binding"/>
    <property type="evidence" value="ECO:0007669"/>
    <property type="project" value="UniProtKB-UniRule"/>
</dbReference>
<feature type="domain" description="Protein kinase" evidence="8">
    <location>
        <begin position="827"/>
        <end position="1155"/>
    </location>
</feature>
<protein>
    <recommendedName>
        <fullName evidence="8">Protein kinase domain-containing protein</fullName>
    </recommendedName>
</protein>
<dbReference type="GO" id="GO:0043484">
    <property type="term" value="P:regulation of RNA splicing"/>
    <property type="evidence" value="ECO:0007669"/>
    <property type="project" value="TreeGrafter"/>
</dbReference>
<evidence type="ECO:0000256" key="2">
    <source>
        <dbReference type="ARBA" id="ARBA00022679"/>
    </source>
</evidence>
<dbReference type="SMART" id="SM00220">
    <property type="entry name" value="S_TKc"/>
    <property type="match status" value="1"/>
</dbReference>
<dbReference type="PROSITE" id="PS00107">
    <property type="entry name" value="PROTEIN_KINASE_ATP"/>
    <property type="match status" value="1"/>
</dbReference>
<feature type="compositionally biased region" description="Polar residues" evidence="7">
    <location>
        <begin position="638"/>
        <end position="650"/>
    </location>
</feature>
<keyword evidence="3 6" id="KW-0547">Nucleotide-binding</keyword>
<feature type="compositionally biased region" description="Polar residues" evidence="7">
    <location>
        <begin position="124"/>
        <end position="135"/>
    </location>
</feature>
<dbReference type="PANTHER" id="PTHR45646:SF11">
    <property type="entry name" value="SERINE_THREONINE-PROTEIN KINASE DOA"/>
    <property type="match status" value="1"/>
</dbReference>
<evidence type="ECO:0000256" key="5">
    <source>
        <dbReference type="ARBA" id="ARBA00022840"/>
    </source>
</evidence>
<comment type="caution">
    <text evidence="9">The sequence shown here is derived from an EMBL/GenBank/DDBJ whole genome shotgun (WGS) entry which is preliminary data.</text>
</comment>
<feature type="region of interest" description="Disordered" evidence="7">
    <location>
        <begin position="715"/>
        <end position="809"/>
    </location>
</feature>
<organism evidence="9 10">
    <name type="scientific">Naganishia liquefaciens</name>
    <dbReference type="NCBI Taxonomy" id="104408"/>
    <lineage>
        <taxon>Eukaryota</taxon>
        <taxon>Fungi</taxon>
        <taxon>Dikarya</taxon>
        <taxon>Basidiomycota</taxon>
        <taxon>Agaricomycotina</taxon>
        <taxon>Tremellomycetes</taxon>
        <taxon>Filobasidiales</taxon>
        <taxon>Filobasidiaceae</taxon>
        <taxon>Naganishia</taxon>
    </lineage>
</organism>
<dbReference type="Proteomes" id="UP000620104">
    <property type="component" value="Unassembled WGS sequence"/>
</dbReference>
<keyword evidence="2" id="KW-0808">Transferase</keyword>
<dbReference type="PROSITE" id="PS50011">
    <property type="entry name" value="PROTEIN_KINASE_DOM"/>
    <property type="match status" value="1"/>
</dbReference>
<dbReference type="Gene3D" id="1.10.510.10">
    <property type="entry name" value="Transferase(Phosphotransferase) domain 1"/>
    <property type="match status" value="1"/>
</dbReference>
<dbReference type="OrthoDB" id="283111at2759"/>
<keyword evidence="4" id="KW-0418">Kinase</keyword>
<dbReference type="InterPro" id="IPR008271">
    <property type="entry name" value="Ser/Thr_kinase_AS"/>
</dbReference>
<keyword evidence="5 6" id="KW-0067">ATP-binding</keyword>
<feature type="compositionally biased region" description="Polar residues" evidence="7">
    <location>
        <begin position="734"/>
        <end position="754"/>
    </location>
</feature>
<dbReference type="GO" id="GO:0004674">
    <property type="term" value="F:protein serine/threonine kinase activity"/>
    <property type="evidence" value="ECO:0007669"/>
    <property type="project" value="UniProtKB-KW"/>
</dbReference>
<feature type="region of interest" description="Disordered" evidence="7">
    <location>
        <begin position="467"/>
        <end position="487"/>
    </location>
</feature>
<feature type="region of interest" description="Disordered" evidence="7">
    <location>
        <begin position="615"/>
        <end position="680"/>
    </location>
</feature>
<reference evidence="9" key="1">
    <citation type="submission" date="2020-07" db="EMBL/GenBank/DDBJ databases">
        <title>Draft Genome Sequence of a Deep-Sea Yeast, Naganishia (Cryptococcus) liquefaciens strain N6.</title>
        <authorList>
            <person name="Han Y.W."/>
            <person name="Kajitani R."/>
            <person name="Morimoto H."/>
            <person name="Parhat M."/>
            <person name="Tsubouchi H."/>
            <person name="Bakenova O."/>
            <person name="Ogata M."/>
            <person name="Argunhan B."/>
            <person name="Aoki R."/>
            <person name="Kajiwara S."/>
            <person name="Itoh T."/>
            <person name="Iwasaki H."/>
        </authorList>
    </citation>
    <scope>NUCLEOTIDE SEQUENCE</scope>
    <source>
        <strain evidence="9">N6</strain>
    </source>
</reference>
<evidence type="ECO:0000313" key="9">
    <source>
        <dbReference type="EMBL" id="GHJ88983.1"/>
    </source>
</evidence>
<feature type="compositionally biased region" description="Low complexity" evidence="7">
    <location>
        <begin position="84"/>
        <end position="93"/>
    </location>
</feature>
<evidence type="ECO:0000256" key="1">
    <source>
        <dbReference type="ARBA" id="ARBA00022527"/>
    </source>
</evidence>
<name>A0A8H3TY54_9TREE</name>
<sequence>MSSVTNTPGRRRHPEEQPLISTRNAPVVARGHVYARDPYALSSALGDSGRESEATLTSAIAPGTGGYSSRLRSYQRYHDEEQHQQQQQQQQQQAFPTTGADSAEYRSRLAVRPEGLNGSIDRGSASTPTSRQSATGFPLRSSINDDRFRPLDSISHHDFQGYHLPPPHPAYANFEHRPSTGTGSHRAFPSAVSSPRSHVPQHASYSPHLPLPSHLPAPHHFTGRPLSARERLDSISGNPSISSGTAVSTWDQPRNSWQSTASIGGGITWPRQDVEGSSTAGSVTRRGTGYPDSGSYEYEHPTHIRSAGLAPSSVGFSGGNSNERWSIGDAYRAFPSTALATPRAEERLTQDYETRERYPTPELVYYPDATRTAAHASAQQEIKKRKLSGSPPPASTAVQDWSYPTLAPVWDKDTDVHHSLSRQASPLGTVQPFSYTYEQAGQGYHARQENDQRRFARLLEEEKHDLEARQRRQLEGPSEEAPYRNSLRRIADVTRGEYLDNRRYSNGDKAYDSMPLKRSAAQVSSTSQTTLPSSTRMTRAAAAAAAQAGSQGSAAPSIQSSRPSMSSYRYSNGGIVGSAGNPGGYMNAPPAVSTGGRTHARVFREVVEGKEQDVYAVEDDTPAPLPGQTGGQQKRKASSNAASLRSTATYNGVAGNGLPNGYHQAQGTSKRRKPEDGYGYYQDYEDRASAATSVRNGKGGTAGSTATQSTINTGVGYTADRNLPMTGGYGSGYVPSTRNDYYAPSSTKAYNSRPQILPPSRPTYQQPHHAVPTDLPAPRLAQAQPQQIAQAPSQSSQGTDAGPPPCDDKDGHYIVTPGSFFGPQQKFRIIRLLGQGTFGKVVEATEKNKSGNRVAVKIIRAVPKYREAAGIEIRVLRTLRDNDPENKHKCIHLLDTFDWRNHICLVTPLYGQSVFDFLKENKFQPFPEKHIQSFAASLLDSLKFLHRLNLIHTDLKPENILLVSNAYYQTGERRANSKSKHILRDTEIRLIDFGSATFDNEFHSSVVSTRHYRAPEIILGLGWSFPCDLFSIGCILVEFYTGDALFQTHDNLEHLAMMEVVMGKMPLTIANRACKTKGEFFKGNKLDYPNAQTTKHSKKFVKAMKPLSEIIKVDNRMTDVTNNFRMQFLDLVTRLLHFDPQRRMSVSTALAHNFFRTLAPPPPSLPKNTISHAPSNLGQT</sequence>
<feature type="compositionally biased region" description="Basic and acidic residues" evidence="7">
    <location>
        <begin position="501"/>
        <end position="511"/>
    </location>
</feature>
<evidence type="ECO:0000256" key="7">
    <source>
        <dbReference type="SAM" id="MobiDB-lite"/>
    </source>
</evidence>
<dbReference type="InterPro" id="IPR011009">
    <property type="entry name" value="Kinase-like_dom_sf"/>
</dbReference>
<dbReference type="GO" id="GO:0005634">
    <property type="term" value="C:nucleus"/>
    <property type="evidence" value="ECO:0007669"/>
    <property type="project" value="TreeGrafter"/>
</dbReference>
<feature type="compositionally biased region" description="Basic and acidic residues" evidence="7">
    <location>
        <begin position="143"/>
        <end position="160"/>
    </location>
</feature>
<feature type="compositionally biased region" description="Low complexity" evidence="7">
    <location>
        <begin position="776"/>
        <end position="797"/>
    </location>
</feature>
<feature type="region of interest" description="Disordered" evidence="7">
    <location>
        <begin position="1161"/>
        <end position="1180"/>
    </location>
</feature>
<dbReference type="PROSITE" id="PS00108">
    <property type="entry name" value="PROTEIN_KINASE_ST"/>
    <property type="match status" value="1"/>
</dbReference>
<evidence type="ECO:0000256" key="6">
    <source>
        <dbReference type="PROSITE-ProRule" id="PRU10141"/>
    </source>
</evidence>
<dbReference type="EMBL" id="BLZA01000032">
    <property type="protein sequence ID" value="GHJ88983.1"/>
    <property type="molecule type" value="Genomic_DNA"/>
</dbReference>
<evidence type="ECO:0000259" key="8">
    <source>
        <dbReference type="PROSITE" id="PS50011"/>
    </source>
</evidence>
<dbReference type="AlphaFoldDB" id="A0A8H3TY54"/>
<proteinExistence type="predicted"/>
<dbReference type="Gene3D" id="3.30.200.20">
    <property type="entry name" value="Phosphorylase Kinase, domain 1"/>
    <property type="match status" value="1"/>
</dbReference>
<feature type="region of interest" description="Disordered" evidence="7">
    <location>
        <begin position="44"/>
        <end position="299"/>
    </location>
</feature>
<evidence type="ECO:0000256" key="3">
    <source>
        <dbReference type="ARBA" id="ARBA00022741"/>
    </source>
</evidence>
<evidence type="ECO:0000256" key="4">
    <source>
        <dbReference type="ARBA" id="ARBA00022777"/>
    </source>
</evidence>
<dbReference type="SUPFAM" id="SSF56112">
    <property type="entry name" value="Protein kinase-like (PK-like)"/>
    <property type="match status" value="1"/>
</dbReference>
<dbReference type="InterPro" id="IPR000719">
    <property type="entry name" value="Prot_kinase_dom"/>
</dbReference>
<feature type="region of interest" description="Disordered" evidence="7">
    <location>
        <begin position="1"/>
        <end position="24"/>
    </location>
</feature>
<feature type="binding site" evidence="6">
    <location>
        <position position="857"/>
    </location>
    <ligand>
        <name>ATP</name>
        <dbReference type="ChEBI" id="CHEBI:30616"/>
    </ligand>
</feature>
<dbReference type="InterPro" id="IPR017441">
    <property type="entry name" value="Protein_kinase_ATP_BS"/>
</dbReference>
<keyword evidence="10" id="KW-1185">Reference proteome</keyword>
<dbReference type="PANTHER" id="PTHR45646">
    <property type="entry name" value="SERINE/THREONINE-PROTEIN KINASE DOA-RELATED"/>
    <property type="match status" value="1"/>
</dbReference>
<dbReference type="InterPro" id="IPR051175">
    <property type="entry name" value="CLK_kinases"/>
</dbReference>
<feature type="region of interest" description="Disordered" evidence="7">
    <location>
        <begin position="691"/>
        <end position="710"/>
    </location>
</feature>